<keyword evidence="3" id="KW-0862">Zinc</keyword>
<comment type="caution">
    <text evidence="7">The sequence shown here is derived from an EMBL/GenBank/DDBJ whole genome shotgun (WGS) entry which is preliminary data.</text>
</comment>
<dbReference type="PROSITE" id="PS50950">
    <property type="entry name" value="ZF_THAP"/>
    <property type="match status" value="1"/>
</dbReference>
<evidence type="ECO:0000313" key="8">
    <source>
        <dbReference type="Proteomes" id="UP001549921"/>
    </source>
</evidence>
<dbReference type="Proteomes" id="UP001549921">
    <property type="component" value="Unassembled WGS sequence"/>
</dbReference>
<evidence type="ECO:0000256" key="5">
    <source>
        <dbReference type="PROSITE-ProRule" id="PRU00309"/>
    </source>
</evidence>
<dbReference type="GO" id="GO:0008270">
    <property type="term" value="F:zinc ion binding"/>
    <property type="evidence" value="ECO:0007669"/>
    <property type="project" value="UniProtKB-KW"/>
</dbReference>
<accession>A0ABD0TD47</accession>
<feature type="domain" description="THAP-type" evidence="6">
    <location>
        <begin position="1"/>
        <end position="80"/>
    </location>
</feature>
<evidence type="ECO:0000256" key="3">
    <source>
        <dbReference type="ARBA" id="ARBA00022833"/>
    </source>
</evidence>
<dbReference type="GO" id="GO:0003677">
    <property type="term" value="F:DNA binding"/>
    <property type="evidence" value="ECO:0007669"/>
    <property type="project" value="UniProtKB-UniRule"/>
</dbReference>
<dbReference type="EMBL" id="JBEDNZ010000007">
    <property type="protein sequence ID" value="KAL0840538.1"/>
    <property type="molecule type" value="Genomic_DNA"/>
</dbReference>
<evidence type="ECO:0000313" key="7">
    <source>
        <dbReference type="EMBL" id="KAL0840538.1"/>
    </source>
</evidence>
<keyword evidence="4 5" id="KW-0238">DNA-binding</keyword>
<evidence type="ECO:0000256" key="4">
    <source>
        <dbReference type="ARBA" id="ARBA00023125"/>
    </source>
</evidence>
<gene>
    <name evidence="7" type="ORF">ABMA28_015756</name>
</gene>
<name>A0ABD0TD47_LOXSC</name>
<keyword evidence="1" id="KW-0479">Metal-binding</keyword>
<dbReference type="SMART" id="SM00980">
    <property type="entry name" value="THAP"/>
    <property type="match status" value="1"/>
</dbReference>
<proteinExistence type="predicted"/>
<sequence>MPRRCALGCPPSGTRMHCFPDPEKYPDKFLTWANLAGVKLETASEKEYYHINKRICDIHFTPEDKNRYNRLNALAVPTLHLPANPVNQNNSASNLVTVKQPSSSEHNYSVISRPDWKESRKPLQTKIKYLRTEISRLRRKAINILLHSWCRSINRILSGKIVYHGDDFTKNAAQRYYNKHRHYRNKK</sequence>
<evidence type="ECO:0000256" key="1">
    <source>
        <dbReference type="ARBA" id="ARBA00022723"/>
    </source>
</evidence>
<dbReference type="InterPro" id="IPR006612">
    <property type="entry name" value="THAP_Znf"/>
</dbReference>
<dbReference type="AlphaFoldDB" id="A0ABD0TD47"/>
<organism evidence="7 8">
    <name type="scientific">Loxostege sticticalis</name>
    <name type="common">Beet webworm moth</name>
    <dbReference type="NCBI Taxonomy" id="481309"/>
    <lineage>
        <taxon>Eukaryota</taxon>
        <taxon>Metazoa</taxon>
        <taxon>Ecdysozoa</taxon>
        <taxon>Arthropoda</taxon>
        <taxon>Hexapoda</taxon>
        <taxon>Insecta</taxon>
        <taxon>Pterygota</taxon>
        <taxon>Neoptera</taxon>
        <taxon>Endopterygota</taxon>
        <taxon>Lepidoptera</taxon>
        <taxon>Glossata</taxon>
        <taxon>Ditrysia</taxon>
        <taxon>Pyraloidea</taxon>
        <taxon>Crambidae</taxon>
        <taxon>Pyraustinae</taxon>
        <taxon>Loxostege</taxon>
    </lineage>
</organism>
<evidence type="ECO:0000256" key="2">
    <source>
        <dbReference type="ARBA" id="ARBA00022771"/>
    </source>
</evidence>
<reference evidence="7 8" key="1">
    <citation type="submission" date="2024-06" db="EMBL/GenBank/DDBJ databases">
        <title>A chromosome-level genome assembly of beet webworm, Loxostege sticticalis.</title>
        <authorList>
            <person name="Zhang Y."/>
        </authorList>
    </citation>
    <scope>NUCLEOTIDE SEQUENCE [LARGE SCALE GENOMIC DNA]</scope>
    <source>
        <strain evidence="7">AQ028</strain>
        <tissue evidence="7">Male pupae</tissue>
    </source>
</reference>
<dbReference type="Pfam" id="PF05485">
    <property type="entry name" value="THAP"/>
    <property type="match status" value="1"/>
</dbReference>
<dbReference type="SUPFAM" id="SSF57716">
    <property type="entry name" value="Glucocorticoid receptor-like (DNA-binding domain)"/>
    <property type="match status" value="1"/>
</dbReference>
<evidence type="ECO:0000259" key="6">
    <source>
        <dbReference type="PROSITE" id="PS50950"/>
    </source>
</evidence>
<protein>
    <recommendedName>
        <fullName evidence="6">THAP-type domain-containing protein</fullName>
    </recommendedName>
</protein>
<keyword evidence="2 5" id="KW-0863">Zinc-finger</keyword>